<evidence type="ECO:0000256" key="1">
    <source>
        <dbReference type="SAM" id="MobiDB-lite"/>
    </source>
</evidence>
<gene>
    <name evidence="2" type="ORF">FVEG_15557</name>
</gene>
<name>W7MEX9_GIBM7</name>
<dbReference type="KEGG" id="fvr:FVEG_15557"/>
<dbReference type="VEuPathDB" id="FungiDB:FVEG_15557"/>
<evidence type="ECO:0000313" key="2">
    <source>
        <dbReference type="EMBL" id="EWG43317.1"/>
    </source>
</evidence>
<dbReference type="OrthoDB" id="5103752at2759"/>
<dbReference type="EMBL" id="CM000581">
    <property type="protein sequence ID" value="EWG43317.1"/>
    <property type="molecule type" value="Genomic_DNA"/>
</dbReference>
<proteinExistence type="predicted"/>
<dbReference type="Proteomes" id="UP000009096">
    <property type="component" value="Chromosome 4"/>
</dbReference>
<dbReference type="GeneID" id="30072433"/>
<dbReference type="AlphaFoldDB" id="W7MEX9"/>
<accession>W7MEX9</accession>
<protein>
    <submittedName>
        <fullName evidence="2">Uncharacterized protein</fullName>
    </submittedName>
</protein>
<dbReference type="EMBL" id="DS022246">
    <property type="protein sequence ID" value="EWG43317.1"/>
    <property type="molecule type" value="Genomic_DNA"/>
</dbReference>
<evidence type="ECO:0000313" key="3">
    <source>
        <dbReference type="Proteomes" id="UP000009096"/>
    </source>
</evidence>
<keyword evidence="3" id="KW-1185">Reference proteome</keyword>
<sequence length="138" mass="15673">MLDTSDELHEVPVHGTYFNKAWASGNGVSKVTNGDMRIVRQYVRASRLFIPRDGAKHMPDHLPVEIPGENLQSMWVFRGSPSSMCLCRTRPRSTRSHSRTTRKDSTRELSLPTSWRGSTQYSMKVALCSEKFPGFNDL</sequence>
<dbReference type="RefSeq" id="XP_018749508.1">
    <property type="nucleotide sequence ID" value="XM_018904696.1"/>
</dbReference>
<feature type="compositionally biased region" description="Basic residues" evidence="1">
    <location>
        <begin position="89"/>
        <end position="100"/>
    </location>
</feature>
<reference evidence="2 3" key="1">
    <citation type="journal article" date="2010" name="Nature">
        <title>Comparative genomics reveals mobile pathogenicity chromosomes in Fusarium.</title>
        <authorList>
            <person name="Ma L.J."/>
            <person name="van der Does H.C."/>
            <person name="Borkovich K.A."/>
            <person name="Coleman J.J."/>
            <person name="Daboussi M.J."/>
            <person name="Di Pietro A."/>
            <person name="Dufresne M."/>
            <person name="Freitag M."/>
            <person name="Grabherr M."/>
            <person name="Henrissat B."/>
            <person name="Houterman P.M."/>
            <person name="Kang S."/>
            <person name="Shim W.B."/>
            <person name="Woloshuk C."/>
            <person name="Xie X."/>
            <person name="Xu J.R."/>
            <person name="Antoniw J."/>
            <person name="Baker S.E."/>
            <person name="Bluhm B.H."/>
            <person name="Breakspear A."/>
            <person name="Brown D.W."/>
            <person name="Butchko R.A."/>
            <person name="Chapman S."/>
            <person name="Coulson R."/>
            <person name="Coutinho P.M."/>
            <person name="Danchin E.G."/>
            <person name="Diener A."/>
            <person name="Gale L.R."/>
            <person name="Gardiner D.M."/>
            <person name="Goff S."/>
            <person name="Hammond-Kosack K.E."/>
            <person name="Hilburn K."/>
            <person name="Hua-Van A."/>
            <person name="Jonkers W."/>
            <person name="Kazan K."/>
            <person name="Kodira C.D."/>
            <person name="Koehrsen M."/>
            <person name="Kumar L."/>
            <person name="Lee Y.H."/>
            <person name="Li L."/>
            <person name="Manners J.M."/>
            <person name="Miranda-Saavedra D."/>
            <person name="Mukherjee M."/>
            <person name="Park G."/>
            <person name="Park J."/>
            <person name="Park S.Y."/>
            <person name="Proctor R.H."/>
            <person name="Regev A."/>
            <person name="Ruiz-Roldan M.C."/>
            <person name="Sain D."/>
            <person name="Sakthikumar S."/>
            <person name="Sykes S."/>
            <person name="Schwartz D.C."/>
            <person name="Turgeon B.G."/>
            <person name="Wapinski I."/>
            <person name="Yoder O."/>
            <person name="Young S."/>
            <person name="Zeng Q."/>
            <person name="Zhou S."/>
            <person name="Galagan J."/>
            <person name="Cuomo C.A."/>
            <person name="Kistler H.C."/>
            <person name="Rep M."/>
        </authorList>
    </citation>
    <scope>NUCLEOTIDE SEQUENCE [LARGE SCALE GENOMIC DNA]</scope>
    <source>
        <strain evidence="3">M3125 / FGSC 7600</strain>
    </source>
</reference>
<organism evidence="2 3">
    <name type="scientific">Gibberella moniliformis (strain M3125 / FGSC 7600)</name>
    <name type="common">Maize ear and stalk rot fungus</name>
    <name type="synonym">Fusarium verticillioides</name>
    <dbReference type="NCBI Taxonomy" id="334819"/>
    <lineage>
        <taxon>Eukaryota</taxon>
        <taxon>Fungi</taxon>
        <taxon>Dikarya</taxon>
        <taxon>Ascomycota</taxon>
        <taxon>Pezizomycotina</taxon>
        <taxon>Sordariomycetes</taxon>
        <taxon>Hypocreomycetidae</taxon>
        <taxon>Hypocreales</taxon>
        <taxon>Nectriaceae</taxon>
        <taxon>Fusarium</taxon>
        <taxon>Fusarium fujikuroi species complex</taxon>
    </lineage>
</organism>
<feature type="region of interest" description="Disordered" evidence="1">
    <location>
        <begin position="88"/>
        <end position="112"/>
    </location>
</feature>